<reference evidence="1" key="1">
    <citation type="submission" date="2019-08" db="EMBL/GenBank/DDBJ databases">
        <authorList>
            <person name="Kucharzyk K."/>
            <person name="Murdoch R.W."/>
            <person name="Higgins S."/>
            <person name="Loffler F."/>
        </authorList>
    </citation>
    <scope>NUCLEOTIDE SEQUENCE</scope>
</reference>
<protein>
    <submittedName>
        <fullName evidence="1">Uncharacterized protein</fullName>
    </submittedName>
</protein>
<sequence>MAKENIIVGLLLYKVYYNDCNIELNSLNKFQRIIKLDYPDLKPGIIKTLAKAKKEKATQFNDEKIDACIKNAFDEFSKIKWIEMDGDSFEILPSFHRLTREFAPYINNIDEILKESQDEKLPANS</sequence>
<dbReference type="AlphaFoldDB" id="A0A645H1C1"/>
<gene>
    <name evidence="1" type="ORF">SDC9_177116</name>
</gene>
<comment type="caution">
    <text evidence="1">The sequence shown here is derived from an EMBL/GenBank/DDBJ whole genome shotgun (WGS) entry which is preliminary data.</text>
</comment>
<dbReference type="EMBL" id="VSSQ01080467">
    <property type="protein sequence ID" value="MPN29663.1"/>
    <property type="molecule type" value="Genomic_DNA"/>
</dbReference>
<organism evidence="1">
    <name type="scientific">bioreactor metagenome</name>
    <dbReference type="NCBI Taxonomy" id="1076179"/>
    <lineage>
        <taxon>unclassified sequences</taxon>
        <taxon>metagenomes</taxon>
        <taxon>ecological metagenomes</taxon>
    </lineage>
</organism>
<proteinExistence type="predicted"/>
<name>A0A645H1C1_9ZZZZ</name>
<accession>A0A645H1C1</accession>
<evidence type="ECO:0000313" key="1">
    <source>
        <dbReference type="EMBL" id="MPN29663.1"/>
    </source>
</evidence>